<dbReference type="GO" id="GO:0003824">
    <property type="term" value="F:catalytic activity"/>
    <property type="evidence" value="ECO:0007669"/>
    <property type="project" value="UniProtKB-KW"/>
</dbReference>
<dbReference type="InterPro" id="IPR050951">
    <property type="entry name" value="Retrovirus_Pol_polyprotein"/>
</dbReference>
<evidence type="ECO:0000259" key="2">
    <source>
        <dbReference type="Pfam" id="PF17919"/>
    </source>
</evidence>
<accession>A0A392PU94</accession>
<keyword evidence="4" id="KW-1185">Reference proteome</keyword>
<dbReference type="Pfam" id="PF17919">
    <property type="entry name" value="RT_RNaseH_2"/>
    <property type="match status" value="1"/>
</dbReference>
<protein>
    <recommendedName>
        <fullName evidence="2">Reverse transcriptase/retrotransposon-derived protein RNase H-like domain-containing protein</fullName>
    </recommendedName>
</protein>
<dbReference type="SUPFAM" id="SSF56672">
    <property type="entry name" value="DNA/RNA polymerases"/>
    <property type="match status" value="1"/>
</dbReference>
<dbReference type="InterPro" id="IPR043128">
    <property type="entry name" value="Rev_trsase/Diguanyl_cyclase"/>
</dbReference>
<name>A0A392PU94_9FABA</name>
<feature type="domain" description="Reverse transcriptase/retrotransposon-derived protein RNase H-like" evidence="2">
    <location>
        <begin position="85"/>
        <end position="183"/>
    </location>
</feature>
<dbReference type="InterPro" id="IPR043502">
    <property type="entry name" value="DNA/RNA_pol_sf"/>
</dbReference>
<organism evidence="3 4">
    <name type="scientific">Trifolium medium</name>
    <dbReference type="NCBI Taxonomy" id="97028"/>
    <lineage>
        <taxon>Eukaryota</taxon>
        <taxon>Viridiplantae</taxon>
        <taxon>Streptophyta</taxon>
        <taxon>Embryophyta</taxon>
        <taxon>Tracheophyta</taxon>
        <taxon>Spermatophyta</taxon>
        <taxon>Magnoliopsida</taxon>
        <taxon>eudicotyledons</taxon>
        <taxon>Gunneridae</taxon>
        <taxon>Pentapetalae</taxon>
        <taxon>rosids</taxon>
        <taxon>fabids</taxon>
        <taxon>Fabales</taxon>
        <taxon>Fabaceae</taxon>
        <taxon>Papilionoideae</taxon>
        <taxon>50 kb inversion clade</taxon>
        <taxon>NPAAA clade</taxon>
        <taxon>Hologalegina</taxon>
        <taxon>IRL clade</taxon>
        <taxon>Trifolieae</taxon>
        <taxon>Trifolium</taxon>
    </lineage>
</organism>
<sequence length="183" mass="20641">MRFNPEKCTFGVKAGKFLGFYLTERGIEANPDKCRAFFDFPTPKSKKNIQTLNGMLTALSRFVAKSAQHALPLFKLLRKESAFEWTEECENALQHLKRALSEPPVLTRPAVGEILYLYLAVSSDAISAVLIRETKEGQKHVYFISKALQGPELRYLQIEKVALAVVVAARKLSHYFLAHSIVI</sequence>
<evidence type="ECO:0000313" key="4">
    <source>
        <dbReference type="Proteomes" id="UP000265520"/>
    </source>
</evidence>
<proteinExistence type="predicted"/>
<dbReference type="PANTHER" id="PTHR37984:SF5">
    <property type="entry name" value="PROTEIN NYNRIN-LIKE"/>
    <property type="match status" value="1"/>
</dbReference>
<reference evidence="3 4" key="1">
    <citation type="journal article" date="2018" name="Front. Plant Sci.">
        <title>Red Clover (Trifolium pratense) and Zigzag Clover (T. medium) - A Picture of Genomic Similarities and Differences.</title>
        <authorList>
            <person name="Dluhosova J."/>
            <person name="Istvanek J."/>
            <person name="Nedelnik J."/>
            <person name="Repkova J."/>
        </authorList>
    </citation>
    <scope>NUCLEOTIDE SEQUENCE [LARGE SCALE GENOMIC DNA]</scope>
    <source>
        <strain evidence="4">cv. 10/8</strain>
        <tissue evidence="3">Leaf</tissue>
    </source>
</reference>
<dbReference type="Gene3D" id="3.30.70.270">
    <property type="match status" value="1"/>
</dbReference>
<dbReference type="InterPro" id="IPR041577">
    <property type="entry name" value="RT_RNaseH_2"/>
</dbReference>
<evidence type="ECO:0000256" key="1">
    <source>
        <dbReference type="ARBA" id="ARBA00023268"/>
    </source>
</evidence>
<dbReference type="Proteomes" id="UP000265520">
    <property type="component" value="Unassembled WGS sequence"/>
</dbReference>
<evidence type="ECO:0000313" key="3">
    <source>
        <dbReference type="EMBL" id="MCI15663.1"/>
    </source>
</evidence>
<dbReference type="EMBL" id="LXQA010097464">
    <property type="protein sequence ID" value="MCI15663.1"/>
    <property type="molecule type" value="Genomic_DNA"/>
</dbReference>
<keyword evidence="1" id="KW-0511">Multifunctional enzyme</keyword>
<dbReference type="AlphaFoldDB" id="A0A392PU94"/>
<dbReference type="PANTHER" id="PTHR37984">
    <property type="entry name" value="PROTEIN CBG26694"/>
    <property type="match status" value="1"/>
</dbReference>
<comment type="caution">
    <text evidence="3">The sequence shown here is derived from an EMBL/GenBank/DDBJ whole genome shotgun (WGS) entry which is preliminary data.</text>
</comment>